<dbReference type="EMBL" id="CAESAN010000063">
    <property type="protein sequence ID" value="CAB4343902.1"/>
    <property type="molecule type" value="Genomic_DNA"/>
</dbReference>
<dbReference type="AlphaFoldDB" id="A0A6J5ZRD3"/>
<name>A0A6J5ZRD3_9ZZZZ</name>
<proteinExistence type="predicted"/>
<sequence>MQLGVEDLNAGREIDVAGGDLTGAGDDQRRLDLGGIGMHPADDALEVQDDVGDVFGHALDRRELVAHALDSHACHSGAGERAEQHASKRVAEGVAEATVERFDYERAVIVVAFVTCDSGDLKVEHVGDLVLWL</sequence>
<gene>
    <name evidence="1" type="ORF">UFOPK3547_00862</name>
</gene>
<organism evidence="1">
    <name type="scientific">freshwater metagenome</name>
    <dbReference type="NCBI Taxonomy" id="449393"/>
    <lineage>
        <taxon>unclassified sequences</taxon>
        <taxon>metagenomes</taxon>
        <taxon>ecological metagenomes</taxon>
    </lineage>
</organism>
<protein>
    <submittedName>
        <fullName evidence="1">Unannotated protein</fullName>
    </submittedName>
</protein>
<reference evidence="1" key="1">
    <citation type="submission" date="2020-05" db="EMBL/GenBank/DDBJ databases">
        <authorList>
            <person name="Chiriac C."/>
            <person name="Salcher M."/>
            <person name="Ghai R."/>
            <person name="Kavagutti S V."/>
        </authorList>
    </citation>
    <scope>NUCLEOTIDE SEQUENCE</scope>
</reference>
<evidence type="ECO:0000313" key="1">
    <source>
        <dbReference type="EMBL" id="CAB4343902.1"/>
    </source>
</evidence>
<accession>A0A6J5ZRD3</accession>